<evidence type="ECO:0000313" key="2">
    <source>
        <dbReference type="Proteomes" id="UP000327493"/>
    </source>
</evidence>
<dbReference type="Proteomes" id="UP000327493">
    <property type="component" value="Chromosome 5"/>
</dbReference>
<keyword evidence="2" id="KW-1185">Reference proteome</keyword>
<evidence type="ECO:0000313" key="1">
    <source>
        <dbReference type="EMBL" id="KAA8592509.1"/>
    </source>
</evidence>
<accession>A0A5J5DGY1</accession>
<comment type="caution">
    <text evidence="1">The sequence shown here is derived from an EMBL/GenBank/DDBJ whole genome shotgun (WGS) entry which is preliminary data.</text>
</comment>
<dbReference type="EMBL" id="VOFY01000005">
    <property type="protein sequence ID" value="KAA8592509.1"/>
    <property type="molecule type" value="Genomic_DNA"/>
</dbReference>
<dbReference type="AlphaFoldDB" id="A0A5J5DGY1"/>
<organism evidence="1 2">
    <name type="scientific">Etheostoma spectabile</name>
    <name type="common">orangethroat darter</name>
    <dbReference type="NCBI Taxonomy" id="54343"/>
    <lineage>
        <taxon>Eukaryota</taxon>
        <taxon>Metazoa</taxon>
        <taxon>Chordata</taxon>
        <taxon>Craniata</taxon>
        <taxon>Vertebrata</taxon>
        <taxon>Euteleostomi</taxon>
        <taxon>Actinopterygii</taxon>
        <taxon>Neopterygii</taxon>
        <taxon>Teleostei</taxon>
        <taxon>Neoteleostei</taxon>
        <taxon>Acanthomorphata</taxon>
        <taxon>Eupercaria</taxon>
        <taxon>Perciformes</taxon>
        <taxon>Percoidei</taxon>
        <taxon>Percidae</taxon>
        <taxon>Etheostomatinae</taxon>
        <taxon>Etheostoma</taxon>
    </lineage>
</organism>
<sequence>MKIPLGGEHFGLKSRENNYYLACVNNSTNVCLRPNPTDCVPVKVIERTSYFSLACTNHQLTSTFYHITQDFPAGPLDQADSGVI</sequence>
<proteinExistence type="predicted"/>
<name>A0A5J5DGY1_9PERO</name>
<gene>
    <name evidence="1" type="ORF">FQN60_017964</name>
</gene>
<protein>
    <submittedName>
        <fullName evidence="1">Uncharacterized protein</fullName>
    </submittedName>
</protein>
<reference evidence="1 2" key="1">
    <citation type="submission" date="2019-08" db="EMBL/GenBank/DDBJ databases">
        <title>A chromosome-level genome assembly, high-density linkage maps, and genome scans reveal the genomic architecture of hybrid incompatibilities underlying speciation via character displacement in darters (Percidae: Etheostominae).</title>
        <authorList>
            <person name="Moran R.L."/>
            <person name="Catchen J.M."/>
            <person name="Fuller R.C."/>
        </authorList>
    </citation>
    <scope>NUCLEOTIDE SEQUENCE [LARGE SCALE GENOMIC DNA]</scope>
    <source>
        <strain evidence="1">EspeVRDwgs_2016</strain>
        <tissue evidence="1">Muscle</tissue>
    </source>
</reference>